<keyword evidence="9" id="KW-1185">Reference proteome</keyword>
<evidence type="ECO:0000256" key="4">
    <source>
        <dbReference type="ARBA" id="ARBA00023316"/>
    </source>
</evidence>
<dbReference type="InterPro" id="IPR026044">
    <property type="entry name" value="MltA"/>
</dbReference>
<dbReference type="GO" id="GO:0009254">
    <property type="term" value="P:peptidoglycan turnover"/>
    <property type="evidence" value="ECO:0007669"/>
    <property type="project" value="InterPro"/>
</dbReference>
<feature type="domain" description="Lytic transglycosylase MltA" evidence="7">
    <location>
        <begin position="183"/>
        <end position="325"/>
    </location>
</feature>
<dbReference type="PIRSF" id="PIRSF019422">
    <property type="entry name" value="MltA"/>
    <property type="match status" value="1"/>
</dbReference>
<evidence type="ECO:0000313" key="9">
    <source>
        <dbReference type="Proteomes" id="UP000261931"/>
    </source>
</evidence>
<comment type="catalytic activity">
    <reaction evidence="1">
        <text>Exolytic cleavage of the (1-&gt;4)-beta-glycosidic linkage between N-acetylmuramic acid (MurNAc) and N-acetylglucosamine (GlcNAc) residues in peptidoglycan, from either the reducing or the non-reducing ends of the peptidoglycan chains, with concomitant formation of a 1,6-anhydrobond in the MurNAc residue.</text>
        <dbReference type="EC" id="4.2.2.n1"/>
    </reaction>
</comment>
<organism evidence="8 9">
    <name type="scientific">Hydrogenophaga borbori</name>
    <dbReference type="NCBI Taxonomy" id="2294117"/>
    <lineage>
        <taxon>Bacteria</taxon>
        <taxon>Pseudomonadati</taxon>
        <taxon>Pseudomonadota</taxon>
        <taxon>Betaproteobacteria</taxon>
        <taxon>Burkholderiales</taxon>
        <taxon>Comamonadaceae</taxon>
        <taxon>Hydrogenophaga</taxon>
    </lineage>
</organism>
<dbReference type="Pfam" id="PF06725">
    <property type="entry name" value="3D"/>
    <property type="match status" value="1"/>
</dbReference>
<sequence>MSRSPSSGSSPLRRPENMVHHTMNTNRSSAPSASSNNKVMADGIEGMNRLARWAVAAGIVGSLAACAVGPRVVPEPQPEVPAPEAAMGPAAKQHSKSRWVPVAWSALPGWGQDGLHEAWNALLQGCERPAPGFEAVCAEARPLAFADAARQQAWMQERLQPYRVLEADGREPDGLLTGYYEPIMDATREPTATHRVPLYGVPAGLPATASGQRWYTRQQIDTLPEAQAALRGRAIAWLADPIDALILQIQGTGRVNLTEPDGRVRQVRLAFAAHNGHTYQSVGRWLLDQGAIREASWESIKAWARQNPERLNEMLWSNPRTVFFKEDPLSPLDARFGPRGAQGVPLTPGRSIAVDPQSIPYGTPVWLATQGPALVANRLVLAQDTGGAILGAVRADLFTGWGGWNDEAYRQAATLKQPLRLWVLWPR</sequence>
<dbReference type="SUPFAM" id="SSF50685">
    <property type="entry name" value="Barwin-like endoglucanases"/>
    <property type="match status" value="1"/>
</dbReference>
<reference evidence="8 9" key="1">
    <citation type="submission" date="2018-08" db="EMBL/GenBank/DDBJ databases">
        <title>Hydrogenophaga sp. LA-38 isolated from sludge.</title>
        <authorList>
            <person name="Im W.-T."/>
        </authorList>
    </citation>
    <scope>NUCLEOTIDE SEQUENCE [LARGE SCALE GENOMIC DNA]</scope>
    <source>
        <strain evidence="8 9">LA-38</strain>
    </source>
</reference>
<protein>
    <recommendedName>
        <fullName evidence="2">peptidoglycan lytic exotransglycosylase</fullName>
        <ecNumber evidence="2">4.2.2.n1</ecNumber>
    </recommendedName>
    <alternativeName>
        <fullName evidence="5">Murein hydrolase A</fullName>
    </alternativeName>
</protein>
<keyword evidence="4" id="KW-0961">Cell wall biogenesis/degradation</keyword>
<dbReference type="SMART" id="SM00925">
    <property type="entry name" value="MltA"/>
    <property type="match status" value="1"/>
</dbReference>
<dbReference type="Proteomes" id="UP000261931">
    <property type="component" value="Unassembled WGS sequence"/>
</dbReference>
<dbReference type="Pfam" id="PF03562">
    <property type="entry name" value="MltA"/>
    <property type="match status" value="1"/>
</dbReference>
<feature type="region of interest" description="Disordered" evidence="6">
    <location>
        <begin position="1"/>
        <end position="38"/>
    </location>
</feature>
<evidence type="ECO:0000313" key="8">
    <source>
        <dbReference type="EMBL" id="RFP77754.1"/>
    </source>
</evidence>
<dbReference type="EC" id="4.2.2.n1" evidence="2"/>
<keyword evidence="3" id="KW-0456">Lyase</keyword>
<dbReference type="GO" id="GO:0004553">
    <property type="term" value="F:hydrolase activity, hydrolyzing O-glycosyl compounds"/>
    <property type="evidence" value="ECO:0007669"/>
    <property type="project" value="InterPro"/>
</dbReference>
<evidence type="ECO:0000256" key="1">
    <source>
        <dbReference type="ARBA" id="ARBA00001420"/>
    </source>
</evidence>
<gene>
    <name evidence="8" type="ORF">DY262_15945</name>
</gene>
<evidence type="ECO:0000256" key="2">
    <source>
        <dbReference type="ARBA" id="ARBA00012587"/>
    </source>
</evidence>
<comment type="caution">
    <text evidence="8">The sequence shown here is derived from an EMBL/GenBank/DDBJ whole genome shotgun (WGS) entry which is preliminary data.</text>
</comment>
<dbReference type="CDD" id="cd14485">
    <property type="entry name" value="mltA_like_LT_A"/>
    <property type="match status" value="1"/>
</dbReference>
<dbReference type="GO" id="GO:0071555">
    <property type="term" value="P:cell wall organization"/>
    <property type="evidence" value="ECO:0007669"/>
    <property type="project" value="UniProtKB-KW"/>
</dbReference>
<evidence type="ECO:0000259" key="7">
    <source>
        <dbReference type="SMART" id="SM00925"/>
    </source>
</evidence>
<dbReference type="PANTHER" id="PTHR30124:SF0">
    <property type="entry name" value="MEMBRANE-BOUND LYTIC MUREIN TRANSGLYCOSYLASE A"/>
    <property type="match status" value="1"/>
</dbReference>
<feature type="compositionally biased region" description="Low complexity" evidence="6">
    <location>
        <begin position="1"/>
        <end position="12"/>
    </location>
</feature>
<proteinExistence type="predicted"/>
<accession>A0A372EH10</accession>
<dbReference type="InterPro" id="IPR010611">
    <property type="entry name" value="3D_dom"/>
</dbReference>
<dbReference type="CDD" id="cd14668">
    <property type="entry name" value="mlta_B"/>
    <property type="match status" value="1"/>
</dbReference>
<dbReference type="InterPro" id="IPR036908">
    <property type="entry name" value="RlpA-like_sf"/>
</dbReference>
<dbReference type="Gene3D" id="2.40.40.10">
    <property type="entry name" value="RlpA-like domain"/>
    <property type="match status" value="1"/>
</dbReference>
<evidence type="ECO:0000256" key="3">
    <source>
        <dbReference type="ARBA" id="ARBA00023239"/>
    </source>
</evidence>
<name>A0A372EH10_9BURK</name>
<dbReference type="GO" id="GO:0019867">
    <property type="term" value="C:outer membrane"/>
    <property type="evidence" value="ECO:0007669"/>
    <property type="project" value="InterPro"/>
</dbReference>
<dbReference type="AlphaFoldDB" id="A0A372EH10"/>
<dbReference type="GO" id="GO:0009253">
    <property type="term" value="P:peptidoglycan catabolic process"/>
    <property type="evidence" value="ECO:0007669"/>
    <property type="project" value="TreeGrafter"/>
</dbReference>
<dbReference type="EMBL" id="QVLS01000010">
    <property type="protein sequence ID" value="RFP77754.1"/>
    <property type="molecule type" value="Genomic_DNA"/>
</dbReference>
<evidence type="ECO:0000256" key="5">
    <source>
        <dbReference type="ARBA" id="ARBA00030918"/>
    </source>
</evidence>
<dbReference type="GO" id="GO:0008933">
    <property type="term" value="F:peptidoglycan lytic transglycosylase activity"/>
    <property type="evidence" value="ECO:0007669"/>
    <property type="project" value="TreeGrafter"/>
</dbReference>
<evidence type="ECO:0000256" key="6">
    <source>
        <dbReference type="SAM" id="MobiDB-lite"/>
    </source>
</evidence>
<dbReference type="InterPro" id="IPR005300">
    <property type="entry name" value="MltA_B"/>
</dbReference>
<feature type="compositionally biased region" description="Low complexity" evidence="6">
    <location>
        <begin position="28"/>
        <end position="37"/>
    </location>
</feature>
<dbReference type="PANTHER" id="PTHR30124">
    <property type="entry name" value="MEMBRANE-BOUND LYTIC MUREIN TRANSGLYCOSYLASE A"/>
    <property type="match status" value="1"/>
</dbReference>
<dbReference type="Gene3D" id="2.40.240.50">
    <property type="entry name" value="Barwin-like endoglucanases"/>
    <property type="match status" value="1"/>
</dbReference>